<dbReference type="OrthoDB" id="428577at2759"/>
<name>A0A9W8ZD94_9PLEO</name>
<dbReference type="AlphaFoldDB" id="A0A9W8ZD94"/>
<sequence>MNDPLHVQLCRDEVIANGELRVSFRRTSRVPDNQQVLYLPPDLGAFPLRAGSEYAGKICPDMSAKGGLFFPMWQSEAMWLNFSCTSERKYMIKVYVGGVNVISSEPAIEAGATKLRRQAKLAAARRNGSEAWHVQLLSRAHTTSAPSWSDTDLRHWYTERKETN</sequence>
<evidence type="ECO:0000313" key="2">
    <source>
        <dbReference type="Proteomes" id="UP001140510"/>
    </source>
</evidence>
<reference evidence="1" key="1">
    <citation type="submission" date="2022-10" db="EMBL/GenBank/DDBJ databases">
        <title>Tapping the CABI collections for fungal endophytes: first genome assemblies for Collariella, Neodidymelliopsis, Ascochyta clinopodiicola, Didymella pomorum, Didymosphaeria variabile, Neocosmospora piperis and Neocucurbitaria cava.</title>
        <authorList>
            <person name="Hill R."/>
        </authorList>
    </citation>
    <scope>NUCLEOTIDE SEQUENCE</scope>
    <source>
        <strain evidence="1">IMI 355091</strain>
    </source>
</reference>
<accession>A0A9W8ZD94</accession>
<comment type="caution">
    <text evidence="1">The sequence shown here is derived from an EMBL/GenBank/DDBJ whole genome shotgun (WGS) entry which is preliminary data.</text>
</comment>
<evidence type="ECO:0000313" key="1">
    <source>
        <dbReference type="EMBL" id="KAJ4402399.1"/>
    </source>
</evidence>
<keyword evidence="2" id="KW-1185">Reference proteome</keyword>
<organism evidence="1 2">
    <name type="scientific">Didymella pomorum</name>
    <dbReference type="NCBI Taxonomy" id="749634"/>
    <lineage>
        <taxon>Eukaryota</taxon>
        <taxon>Fungi</taxon>
        <taxon>Dikarya</taxon>
        <taxon>Ascomycota</taxon>
        <taxon>Pezizomycotina</taxon>
        <taxon>Dothideomycetes</taxon>
        <taxon>Pleosporomycetidae</taxon>
        <taxon>Pleosporales</taxon>
        <taxon>Pleosporineae</taxon>
        <taxon>Didymellaceae</taxon>
        <taxon>Didymella</taxon>
    </lineage>
</organism>
<dbReference type="Proteomes" id="UP001140510">
    <property type="component" value="Unassembled WGS sequence"/>
</dbReference>
<gene>
    <name evidence="1" type="ORF">N0V91_007264</name>
</gene>
<dbReference type="EMBL" id="JAPEVA010000062">
    <property type="protein sequence ID" value="KAJ4402399.1"/>
    <property type="molecule type" value="Genomic_DNA"/>
</dbReference>
<proteinExistence type="predicted"/>
<protein>
    <submittedName>
        <fullName evidence="1">Uncharacterized protein</fullName>
    </submittedName>
</protein>